<evidence type="ECO:0000256" key="10">
    <source>
        <dbReference type="RuleBase" id="RU363058"/>
    </source>
</evidence>
<feature type="transmembrane region" description="Helical" evidence="10">
    <location>
        <begin position="332"/>
        <end position="351"/>
    </location>
</feature>
<dbReference type="Gene3D" id="1.20.58.220">
    <property type="entry name" value="Phosphate transport system protein phou homolog 2, domain 2"/>
    <property type="match status" value="1"/>
</dbReference>
<reference evidence="11" key="2">
    <citation type="journal article" date="2015" name="ISME J.">
        <title>A new class of marine Euryarchaeota group II from the Mediterranean deep chlorophyll maximum.</title>
        <authorList>
            <person name="Martin-Cuadrado A.B."/>
            <person name="Garcia-Heredia I."/>
            <person name="Molto A.G."/>
            <person name="Lopez-Ubeda R."/>
            <person name="Kimes N."/>
            <person name="Lopez-Garcia P."/>
            <person name="Moreira D."/>
            <person name="Rodriguez-Valera F."/>
        </authorList>
    </citation>
    <scope>NUCLEOTIDE SEQUENCE</scope>
</reference>
<evidence type="ECO:0000313" key="11">
    <source>
        <dbReference type="EMBL" id="ANV79333.1"/>
    </source>
</evidence>
<accession>A0A1B1TAP3</accession>
<evidence type="ECO:0000256" key="1">
    <source>
        <dbReference type="ARBA" id="ARBA00001981"/>
    </source>
</evidence>
<dbReference type="PANTHER" id="PTHR11101:SF80">
    <property type="entry name" value="PHOSPHATE TRANSPORTER"/>
    <property type="match status" value="1"/>
</dbReference>
<keyword evidence="8 10" id="KW-1133">Transmembrane helix</keyword>
<feature type="transmembrane region" description="Helical" evidence="10">
    <location>
        <begin position="285"/>
        <end position="303"/>
    </location>
</feature>
<feature type="transmembrane region" description="Helical" evidence="10">
    <location>
        <begin position="88"/>
        <end position="106"/>
    </location>
</feature>
<keyword evidence="6 10" id="KW-0592">Phosphate transport</keyword>
<dbReference type="InterPro" id="IPR001204">
    <property type="entry name" value="Phos_transporter"/>
</dbReference>
<dbReference type="GO" id="GO:0035435">
    <property type="term" value="P:phosphate ion transmembrane transport"/>
    <property type="evidence" value="ECO:0007669"/>
    <property type="project" value="TreeGrafter"/>
</dbReference>
<dbReference type="PANTHER" id="PTHR11101">
    <property type="entry name" value="PHOSPHATE TRANSPORTER"/>
    <property type="match status" value="1"/>
</dbReference>
<evidence type="ECO:0000256" key="9">
    <source>
        <dbReference type="ARBA" id="ARBA00023136"/>
    </source>
</evidence>
<comment type="similarity">
    <text evidence="4 10">Belongs to the inorganic phosphate transporter (PiT) (TC 2.A.20) family.</text>
</comment>
<evidence type="ECO:0000256" key="2">
    <source>
        <dbReference type="ARBA" id="ARBA00004141"/>
    </source>
</evidence>
<evidence type="ECO:0000256" key="5">
    <source>
        <dbReference type="ARBA" id="ARBA00022448"/>
    </source>
</evidence>
<feature type="transmembrane region" description="Helical" evidence="10">
    <location>
        <begin position="148"/>
        <end position="173"/>
    </location>
</feature>
<proteinExistence type="inferred from homology"/>
<feature type="transmembrane region" description="Helical" evidence="10">
    <location>
        <begin position="425"/>
        <end position="445"/>
    </location>
</feature>
<keyword evidence="9 10" id="KW-0472">Membrane</keyword>
<dbReference type="Pfam" id="PF01384">
    <property type="entry name" value="PHO4"/>
    <property type="match status" value="1"/>
</dbReference>
<protein>
    <recommendedName>
        <fullName evidence="10">Phosphate transporter</fullName>
    </recommendedName>
</protein>
<comment type="function">
    <text evidence="1">Potential transporter for phosphate.</text>
</comment>
<keyword evidence="7 10" id="KW-0812">Transmembrane</keyword>
<comment type="subcellular location">
    <subcellularLocation>
        <location evidence="2 10">Membrane</location>
        <topology evidence="2 10">Multi-pass membrane protein</topology>
    </subcellularLocation>
</comment>
<comment type="similarity">
    <text evidence="3">Belongs to the UPF0111 family.</text>
</comment>
<dbReference type="AlphaFoldDB" id="A0A1B1TAP3"/>
<dbReference type="InterPro" id="IPR038078">
    <property type="entry name" value="PhoU-like_sf"/>
</dbReference>
<name>A0A1B1TAP3_9ARCH</name>
<evidence type="ECO:0000256" key="4">
    <source>
        <dbReference type="ARBA" id="ARBA00009916"/>
    </source>
</evidence>
<dbReference type="GO" id="GO:0005315">
    <property type="term" value="F:phosphate transmembrane transporter activity"/>
    <property type="evidence" value="ECO:0007669"/>
    <property type="project" value="InterPro"/>
</dbReference>
<evidence type="ECO:0000256" key="7">
    <source>
        <dbReference type="ARBA" id="ARBA00022692"/>
    </source>
</evidence>
<feature type="transmembrane region" description="Helical" evidence="10">
    <location>
        <begin position="118"/>
        <end position="136"/>
    </location>
</feature>
<dbReference type="EMBL" id="KP211821">
    <property type="protein sequence ID" value="ANV79333.1"/>
    <property type="molecule type" value="Genomic_DNA"/>
</dbReference>
<feature type="transmembrane region" description="Helical" evidence="10">
    <location>
        <begin position="242"/>
        <end position="265"/>
    </location>
</feature>
<dbReference type="SUPFAM" id="SSF109755">
    <property type="entry name" value="PhoU-like"/>
    <property type="match status" value="1"/>
</dbReference>
<organism evidence="11">
    <name type="scientific">uncultured Poseidoniia archaeon</name>
    <dbReference type="NCBI Taxonomy" id="1697135"/>
    <lineage>
        <taxon>Archaea</taxon>
        <taxon>Methanobacteriati</taxon>
        <taxon>Thermoplasmatota</taxon>
        <taxon>Candidatus Poseidoniia</taxon>
        <taxon>environmental samples</taxon>
    </lineage>
</organism>
<reference evidence="11" key="1">
    <citation type="submission" date="2014-11" db="EMBL/GenBank/DDBJ databases">
        <authorList>
            <person name="Zhu J."/>
            <person name="Qi W."/>
            <person name="Song R."/>
        </authorList>
    </citation>
    <scope>NUCLEOTIDE SEQUENCE</scope>
</reference>
<feature type="transmembrane region" description="Helical" evidence="10">
    <location>
        <begin position="372"/>
        <end position="391"/>
    </location>
</feature>
<sequence length="705" mass="76382">MTVVLMLAIVVCAYMAWNIGANDVANAMGTSVGSRALTLRQAVIIAAVFEFCGAFFAGDAVTDTVRKGILNIDLTDETLVTDAFANDLMFGFIAAMMAAAVWLTIATRFGLPVSTTHSIIGGIVGVGLVLEVQHNASLIDWEVVRKVVMSWVASPLMGGILAFITFFIVRASILEADDPIARSRWLAPILALPTFFTLGLALQFKALKGFISRAASEGWIDDKNDWLPVKENGVFDPFAENAWFPINSLIVAFIIGCIASMILWYVLRDYDFKKQGEGFQGVEKIFVWLQIITAAYVAFAHGANDRSNAIGPMAAVYDILSSGGDLASKVDVPLWLVLLGSVGIAVGVVTWGWRVMETIGTKITDITPTRGFAAEFGAATTILIFSMPFLAVPVSTTHTLVGSVVGVGLAGGAKNVDFKVFGKIAASWVASLPAAGFGSVTLYVAMGSDPLKLIVVLPISFLLVGYVIWKTSGDEIFVEDALADAGADGGKYDPTVFELFHTHAEAVEETVEHMLTAVKKSASGEDASEEINATIEAELRADDIKNALREKVSSKGWKLLIDSDEFLYMLGRQDRIADYAQNVAEQLSFRELYTNEEARKMVIEMAEAVQKTAALYEDTVLHLRDLTLSGNTKKGRTELRELIHQVNLAEHEADLVESRAAGFVFREGVDDPLAAVHMYRVLQRLDDVANSCEDAANAFLPIVYN</sequence>
<evidence type="ECO:0000256" key="3">
    <source>
        <dbReference type="ARBA" id="ARBA00008591"/>
    </source>
</evidence>
<dbReference type="Pfam" id="PF01865">
    <property type="entry name" value="PhoU_div"/>
    <property type="match status" value="1"/>
</dbReference>
<keyword evidence="5 10" id="KW-0813">Transport</keyword>
<dbReference type="InterPro" id="IPR018445">
    <property type="entry name" value="Put_Phosphate_transp_reg"/>
</dbReference>
<evidence type="ECO:0000256" key="8">
    <source>
        <dbReference type="ARBA" id="ARBA00022989"/>
    </source>
</evidence>
<dbReference type="GO" id="GO:0016020">
    <property type="term" value="C:membrane"/>
    <property type="evidence" value="ECO:0007669"/>
    <property type="project" value="UniProtKB-SubCell"/>
</dbReference>
<feature type="transmembrane region" description="Helical" evidence="10">
    <location>
        <begin position="451"/>
        <end position="469"/>
    </location>
</feature>
<feature type="transmembrane region" description="Helical" evidence="10">
    <location>
        <begin position="185"/>
        <end position="204"/>
    </location>
</feature>
<evidence type="ECO:0000256" key="6">
    <source>
        <dbReference type="ARBA" id="ARBA00022592"/>
    </source>
</evidence>